<proteinExistence type="predicted"/>
<feature type="domain" description="Aminoglycoside phosphotransferase" evidence="1">
    <location>
        <begin position="128"/>
        <end position="243"/>
    </location>
</feature>
<dbReference type="EMBL" id="FUYA01000002">
    <property type="protein sequence ID" value="SKA66425.1"/>
    <property type="molecule type" value="Genomic_DNA"/>
</dbReference>
<protein>
    <submittedName>
        <fullName evidence="2">Phosphotransferase enzyme family protein</fullName>
    </submittedName>
</protein>
<organism evidence="2 3">
    <name type="scientific">Desulfobaculum bizertense DSM 18034</name>
    <dbReference type="NCBI Taxonomy" id="1121442"/>
    <lineage>
        <taxon>Bacteria</taxon>
        <taxon>Pseudomonadati</taxon>
        <taxon>Thermodesulfobacteriota</taxon>
        <taxon>Desulfovibrionia</taxon>
        <taxon>Desulfovibrionales</taxon>
        <taxon>Desulfovibrionaceae</taxon>
        <taxon>Desulfobaculum</taxon>
    </lineage>
</organism>
<dbReference type="STRING" id="1121442.SAMN02745702_00589"/>
<reference evidence="2 3" key="1">
    <citation type="submission" date="2017-02" db="EMBL/GenBank/DDBJ databases">
        <authorList>
            <person name="Peterson S.W."/>
        </authorList>
    </citation>
    <scope>NUCLEOTIDE SEQUENCE [LARGE SCALE GENOMIC DNA]</scope>
    <source>
        <strain evidence="2 3">DSM 18034</strain>
    </source>
</reference>
<dbReference type="Gene3D" id="3.90.1200.10">
    <property type="match status" value="1"/>
</dbReference>
<dbReference type="OrthoDB" id="9797603at2"/>
<dbReference type="Pfam" id="PF01636">
    <property type="entry name" value="APH"/>
    <property type="match status" value="1"/>
</dbReference>
<accession>A0A1T4VNE5</accession>
<dbReference type="RefSeq" id="WP_078683916.1">
    <property type="nucleotide sequence ID" value="NZ_FUYA01000002.1"/>
</dbReference>
<dbReference type="Proteomes" id="UP000189733">
    <property type="component" value="Unassembled WGS sequence"/>
</dbReference>
<evidence type="ECO:0000313" key="3">
    <source>
        <dbReference type="Proteomes" id="UP000189733"/>
    </source>
</evidence>
<dbReference type="AlphaFoldDB" id="A0A1T4VNE5"/>
<dbReference type="InterPro" id="IPR011009">
    <property type="entry name" value="Kinase-like_dom_sf"/>
</dbReference>
<gene>
    <name evidence="2" type="ORF">SAMN02745702_00589</name>
</gene>
<keyword evidence="2" id="KW-0808">Transferase</keyword>
<sequence>MLELTNEAVEKYLQQLFGPELRLTGVGELGSLDQQEMKDFGYGKPLELFWEKNGESKSAVLSMMKGDRYGHQEYWDRARILMMQHDTGQRMERHVKPLGLGYADQAGKLFAVQNPQEFFVLSEKSQGRDYFRDLYRIREGELRDEDVALAAEFGRWLARIHSEKHTDPDLYVRRVRNLVGDCECIFGIDDGYPYPYEFFPPERFVALEQKLVEWRWKLRQHTDRLCAVHGDFHPWNILVQEGSASPDFRVLDRSRGEWGEAADDVACMTLNYMLFGLYKKPYLSGSFATLFSTLWESYLEASGDTEICKVIAPFYVFRAMVVASPEWYPNHPIEVRKGLFRFVENILQDDIFDWQNVNRYMENA</sequence>
<evidence type="ECO:0000313" key="2">
    <source>
        <dbReference type="EMBL" id="SKA66425.1"/>
    </source>
</evidence>
<dbReference type="GO" id="GO:0016740">
    <property type="term" value="F:transferase activity"/>
    <property type="evidence" value="ECO:0007669"/>
    <property type="project" value="UniProtKB-KW"/>
</dbReference>
<name>A0A1T4VNE5_9BACT</name>
<keyword evidence="3" id="KW-1185">Reference proteome</keyword>
<dbReference type="SUPFAM" id="SSF56112">
    <property type="entry name" value="Protein kinase-like (PK-like)"/>
    <property type="match status" value="1"/>
</dbReference>
<dbReference type="InterPro" id="IPR002575">
    <property type="entry name" value="Aminoglycoside_PTrfase"/>
</dbReference>
<evidence type="ECO:0000259" key="1">
    <source>
        <dbReference type="Pfam" id="PF01636"/>
    </source>
</evidence>